<proteinExistence type="predicted"/>
<protein>
    <submittedName>
        <fullName evidence="1">Uncharacterized</fullName>
    </submittedName>
</protein>
<keyword evidence="3" id="KW-1185">Reference proteome</keyword>
<evidence type="ECO:0000313" key="3">
    <source>
        <dbReference type="Proteomes" id="UP000045545"/>
    </source>
</evidence>
<dbReference type="OrthoDB" id="9775356at2"/>
<dbReference type="STRING" id="690567.397"/>
<sequence>MEHNTFEVRYNVTGDERKRLVRAMGDILEAEPKYLGAPSFAYEIGYFTVDKIGTVAFDSRADSEEIEKLIERLHELGFEAEKVSSDTNDVDELVIEMPLTDFTPEKLDNLVKLVAAKESLLKAALGAEDLPIQQTENTLRFPWFKGCLDSDSVHAYTTLISKLCETAKEKQRVSTKKREVDNPKYAMRCWLLSLGFIGDEYKVSRKILLKNLSGSSAFKSPKGSACDEK</sequence>
<reference evidence="1 3" key="1">
    <citation type="submission" date="2015-03" db="EMBL/GenBank/DDBJ databases">
        <authorList>
            <person name="Strepis Nikolaos"/>
        </authorList>
    </citation>
    <scope>NUCLEOTIDE SEQUENCE [LARGE SCALE GENOMIC DNA]</scope>
    <source>
        <strain evidence="1 3">OL-4</strain>
    </source>
</reference>
<evidence type="ECO:0000313" key="1">
    <source>
        <dbReference type="EMBL" id="CFX07036.1"/>
    </source>
</evidence>
<dbReference type="AlphaFoldDB" id="A0A0E4G9L7"/>
<gene>
    <name evidence="1" type="ORF">397</name>
    <name evidence="2" type="ORF">994</name>
</gene>
<dbReference type="RefSeq" id="WP_046495138.1">
    <property type="nucleotide sequence ID" value="NZ_CGIH01000004.1"/>
</dbReference>
<dbReference type="EMBL" id="CGIH01000018">
    <property type="protein sequence ID" value="CFX32522.1"/>
    <property type="molecule type" value="Genomic_DNA"/>
</dbReference>
<dbReference type="EMBL" id="CGIH01000004">
    <property type="protein sequence ID" value="CFX07036.1"/>
    <property type="molecule type" value="Genomic_DNA"/>
</dbReference>
<accession>A0A0E4G9L7</accession>
<organism evidence="1 3">
    <name type="scientific">Syntrophomonas zehnderi OL-4</name>
    <dbReference type="NCBI Taxonomy" id="690567"/>
    <lineage>
        <taxon>Bacteria</taxon>
        <taxon>Bacillati</taxon>
        <taxon>Bacillota</taxon>
        <taxon>Clostridia</taxon>
        <taxon>Eubacteriales</taxon>
        <taxon>Syntrophomonadaceae</taxon>
        <taxon>Syntrophomonas</taxon>
    </lineage>
</organism>
<evidence type="ECO:0000313" key="2">
    <source>
        <dbReference type="EMBL" id="CFX32522.1"/>
    </source>
</evidence>
<name>A0A0E4G9L7_9FIRM</name>
<dbReference type="Proteomes" id="UP000045545">
    <property type="component" value="Unassembled WGS sequence"/>
</dbReference>